<comment type="subcellular location">
    <subcellularLocation>
        <location evidence="1">Mitochondrion</location>
    </subcellularLocation>
</comment>
<sequence length="231" mass="26201">MQKLVANSLRPSGRIGANLFKTTSFYRYQSSASNPNRESNKKKISVIEQQKQKQVEAGETVNNAEVHDQGKVAPQSKQKIRKGFSSLAKVPSTDALNPEDVLLDTFFQGYKPLTIPLRPPTKKRQTILYLDMDEGFQMLGNALEDLASATKESPALKDYNKARFQFSNTSFSDNDSADERRPNLRARLPELNNNNGNCKVTLMNLITIHNTYYTNKIIYDFWPRSKHPGLQ</sequence>
<organism evidence="3 4">
    <name type="scientific">Ogataea polymorpha</name>
    <dbReference type="NCBI Taxonomy" id="460523"/>
    <lineage>
        <taxon>Eukaryota</taxon>
        <taxon>Fungi</taxon>
        <taxon>Dikarya</taxon>
        <taxon>Ascomycota</taxon>
        <taxon>Saccharomycotina</taxon>
        <taxon>Pichiomycetes</taxon>
        <taxon>Pichiales</taxon>
        <taxon>Pichiaceae</taxon>
        <taxon>Ogataea</taxon>
    </lineage>
</organism>
<accession>A0A9P8P4X3</accession>
<gene>
    <name evidence="3" type="ORF">OGATHE_003910</name>
</gene>
<reference evidence="3" key="2">
    <citation type="submission" date="2021-01" db="EMBL/GenBank/DDBJ databases">
        <authorList>
            <person name="Schikora-Tamarit M.A."/>
        </authorList>
    </citation>
    <scope>NUCLEOTIDE SEQUENCE</scope>
    <source>
        <strain evidence="3">NCAIM Y.01608</strain>
    </source>
</reference>
<protein>
    <submittedName>
        <fullName evidence="3">Uncharacterized protein</fullName>
    </submittedName>
</protein>
<dbReference type="Pfam" id="PF08692">
    <property type="entry name" value="Pet20"/>
    <property type="match status" value="1"/>
</dbReference>
<dbReference type="GO" id="GO:0005739">
    <property type="term" value="C:mitochondrion"/>
    <property type="evidence" value="ECO:0007669"/>
    <property type="project" value="UniProtKB-SubCell"/>
</dbReference>
<dbReference type="InterPro" id="IPR014804">
    <property type="entry name" value="Pet20-like"/>
</dbReference>
<evidence type="ECO:0000313" key="4">
    <source>
        <dbReference type="Proteomes" id="UP000788993"/>
    </source>
</evidence>
<evidence type="ECO:0000313" key="3">
    <source>
        <dbReference type="EMBL" id="KAH3665095.1"/>
    </source>
</evidence>
<dbReference type="EMBL" id="JAEUBD010001178">
    <property type="protein sequence ID" value="KAH3665095.1"/>
    <property type="molecule type" value="Genomic_DNA"/>
</dbReference>
<keyword evidence="4" id="KW-1185">Reference proteome</keyword>
<evidence type="ECO:0000256" key="1">
    <source>
        <dbReference type="ARBA" id="ARBA00004173"/>
    </source>
</evidence>
<dbReference type="Proteomes" id="UP000788993">
    <property type="component" value="Unassembled WGS sequence"/>
</dbReference>
<evidence type="ECO:0000256" key="2">
    <source>
        <dbReference type="ARBA" id="ARBA00023128"/>
    </source>
</evidence>
<proteinExistence type="predicted"/>
<dbReference type="AlphaFoldDB" id="A0A9P8P4X3"/>
<reference evidence="3" key="1">
    <citation type="journal article" date="2021" name="Open Biol.">
        <title>Shared evolutionary footprints suggest mitochondrial oxidative damage underlies multiple complex I losses in fungi.</title>
        <authorList>
            <person name="Schikora-Tamarit M.A."/>
            <person name="Marcet-Houben M."/>
            <person name="Nosek J."/>
            <person name="Gabaldon T."/>
        </authorList>
    </citation>
    <scope>NUCLEOTIDE SEQUENCE</scope>
    <source>
        <strain evidence="3">NCAIM Y.01608</strain>
    </source>
</reference>
<keyword evidence="2" id="KW-0496">Mitochondrion</keyword>
<comment type="caution">
    <text evidence="3">The sequence shown here is derived from an EMBL/GenBank/DDBJ whole genome shotgun (WGS) entry which is preliminary data.</text>
</comment>
<name>A0A9P8P4X3_9ASCO</name>